<organism evidence="2 3">
    <name type="scientific">Desulfotruncus arcticus DSM 17038</name>
    <dbReference type="NCBI Taxonomy" id="1121424"/>
    <lineage>
        <taxon>Bacteria</taxon>
        <taxon>Bacillati</taxon>
        <taxon>Bacillota</taxon>
        <taxon>Clostridia</taxon>
        <taxon>Eubacteriales</taxon>
        <taxon>Desulfallaceae</taxon>
        <taxon>Desulfotruncus</taxon>
    </lineage>
</organism>
<keyword evidence="1" id="KW-0732">Signal</keyword>
<dbReference type="Proteomes" id="UP000199337">
    <property type="component" value="Unassembled WGS sequence"/>
</dbReference>
<dbReference type="STRING" id="341036.SAMN05660649_04172"/>
<dbReference type="RefSeq" id="WP_238456574.1">
    <property type="nucleotide sequence ID" value="NZ_FOOX01000019.1"/>
</dbReference>
<gene>
    <name evidence="2" type="ORF">SAMN05660649_04172</name>
</gene>
<dbReference type="Pfam" id="PF16868">
    <property type="entry name" value="NMT1_3"/>
    <property type="match status" value="1"/>
</dbReference>
<proteinExistence type="predicted"/>
<dbReference type="Gene3D" id="3.40.190.10">
    <property type="entry name" value="Periplasmic binding protein-like II"/>
    <property type="match status" value="2"/>
</dbReference>
<evidence type="ECO:0000256" key="1">
    <source>
        <dbReference type="SAM" id="SignalP"/>
    </source>
</evidence>
<protein>
    <recommendedName>
        <fullName evidence="4">TRAP transporter solute receptor, TAXI family</fullName>
    </recommendedName>
</protein>
<dbReference type="PROSITE" id="PS51257">
    <property type="entry name" value="PROKAR_LIPOPROTEIN"/>
    <property type="match status" value="1"/>
</dbReference>
<evidence type="ECO:0000313" key="2">
    <source>
        <dbReference type="EMBL" id="SFH18099.1"/>
    </source>
</evidence>
<dbReference type="AlphaFoldDB" id="A0A1I2XYD8"/>
<dbReference type="SUPFAM" id="SSF53850">
    <property type="entry name" value="Periplasmic binding protein-like II"/>
    <property type="match status" value="1"/>
</dbReference>
<dbReference type="CDD" id="cd13567">
    <property type="entry name" value="PBP2_TtGluBP"/>
    <property type="match status" value="1"/>
</dbReference>
<accession>A0A1I2XYD8</accession>
<feature type="signal peptide" evidence="1">
    <location>
        <begin position="1"/>
        <end position="26"/>
    </location>
</feature>
<name>A0A1I2XYD8_9FIRM</name>
<evidence type="ECO:0008006" key="4">
    <source>
        <dbReference type="Google" id="ProtNLM"/>
    </source>
</evidence>
<sequence length="329" mass="34789">MKLFKRGFLVLAIFSLLAMLLTGCGAKQQAGENNEQSEQAEKVFVNIATGGTAGVYYPLGGAMAEILNKNIDGVNATAQSTGASVANINMLKDGSVQMAFVQNDIAYYAANGTEMFKDQKVEGLKGLATLYPETIQIVTLDKTGINSIADLKGKRVAVGAAGSGTEANARQILNASDITYDDITVQYLSFAEAASNLKDGNVDAAFVTAGFPTAAIQDIAAQHNVVLLPVPGDVADKLMQDYSFYTKVTIPAGTYPKQDSDVEAVSVMSMLAVTDAMDEQLAYNIAKAIYSNLDALKAAHSVGAMITKEKAQEGMSIPLHPGAEKFFNE</sequence>
<dbReference type="EMBL" id="FOOX01000019">
    <property type="protein sequence ID" value="SFH18099.1"/>
    <property type="molecule type" value="Genomic_DNA"/>
</dbReference>
<evidence type="ECO:0000313" key="3">
    <source>
        <dbReference type="Proteomes" id="UP000199337"/>
    </source>
</evidence>
<dbReference type="InterPro" id="IPR011852">
    <property type="entry name" value="TRAP_TAXI"/>
</dbReference>
<dbReference type="PANTHER" id="PTHR42941:SF1">
    <property type="entry name" value="SLL1037 PROTEIN"/>
    <property type="match status" value="1"/>
</dbReference>
<keyword evidence="3" id="KW-1185">Reference proteome</keyword>
<dbReference type="PANTHER" id="PTHR42941">
    <property type="entry name" value="SLL1037 PROTEIN"/>
    <property type="match status" value="1"/>
</dbReference>
<dbReference type="NCBIfam" id="TIGR02122">
    <property type="entry name" value="TRAP_TAXI"/>
    <property type="match status" value="1"/>
</dbReference>
<feature type="chain" id="PRO_5011658631" description="TRAP transporter solute receptor, TAXI family" evidence="1">
    <location>
        <begin position="27"/>
        <end position="329"/>
    </location>
</feature>
<reference evidence="3" key="1">
    <citation type="submission" date="2016-10" db="EMBL/GenBank/DDBJ databases">
        <authorList>
            <person name="Varghese N."/>
            <person name="Submissions S."/>
        </authorList>
    </citation>
    <scope>NUCLEOTIDE SEQUENCE [LARGE SCALE GENOMIC DNA]</scope>
    <source>
        <strain evidence="3">DSM 17038</strain>
    </source>
</reference>